<feature type="domain" description="Ig-like" evidence="10">
    <location>
        <begin position="100"/>
        <end position="136"/>
    </location>
</feature>
<keyword evidence="4" id="KW-0677">Repeat</keyword>
<keyword evidence="6" id="KW-1133">Transmembrane helix</keyword>
<dbReference type="Gene3D" id="2.60.40.10">
    <property type="entry name" value="Immunoglobulins"/>
    <property type="match status" value="1"/>
</dbReference>
<dbReference type="AlphaFoldDB" id="A0A4Y2WWH7"/>
<evidence type="ECO:0000256" key="3">
    <source>
        <dbReference type="ARBA" id="ARBA00022729"/>
    </source>
</evidence>
<evidence type="ECO:0000259" key="10">
    <source>
        <dbReference type="PROSITE" id="PS50835"/>
    </source>
</evidence>
<keyword evidence="9" id="KW-0393">Immunoglobulin domain</keyword>
<evidence type="ECO:0000256" key="6">
    <source>
        <dbReference type="ARBA" id="ARBA00022989"/>
    </source>
</evidence>
<keyword evidence="12" id="KW-1185">Reference proteome</keyword>
<dbReference type="InterPro" id="IPR036179">
    <property type="entry name" value="Ig-like_dom_sf"/>
</dbReference>
<evidence type="ECO:0000256" key="8">
    <source>
        <dbReference type="ARBA" id="ARBA00023157"/>
    </source>
</evidence>
<protein>
    <submittedName>
        <fullName evidence="11">Down syndrome cell adhesion molecule-like protein Dscam2</fullName>
    </submittedName>
</protein>
<keyword evidence="3" id="KW-0732">Signal</keyword>
<keyword evidence="5" id="KW-0130">Cell adhesion</keyword>
<name>A0A4Y2WWH7_ARAVE</name>
<dbReference type="InterPro" id="IPR013783">
    <property type="entry name" value="Ig-like_fold"/>
</dbReference>
<dbReference type="OrthoDB" id="6427780at2759"/>
<dbReference type="GO" id="GO:0070593">
    <property type="term" value="P:dendrite self-avoidance"/>
    <property type="evidence" value="ECO:0007669"/>
    <property type="project" value="TreeGrafter"/>
</dbReference>
<evidence type="ECO:0000256" key="2">
    <source>
        <dbReference type="ARBA" id="ARBA00022692"/>
    </source>
</evidence>
<dbReference type="InterPro" id="IPR013098">
    <property type="entry name" value="Ig_I-set"/>
</dbReference>
<sequence>DVPEFQETFDEQTIQPGPSLSLKCVASGNPLPQIVWRLDDAPIPENHRIRFGDYVTKDGFVVSFVNISNVKTEDGGDYKCVANNGVGEVSHESRINVLGPPVVVRRARNVTVVAGDVLVLRCPVAGYPLENIHWERTRWGIGTFSQDCTELPGHCFSESMDWTVDWPLRSSDIPRFFPLGAA</sequence>
<comment type="caution">
    <text evidence="11">The sequence shown here is derived from an EMBL/GenBank/DDBJ whole genome shotgun (WGS) entry which is preliminary data.</text>
</comment>
<feature type="domain" description="Ig-like" evidence="10">
    <location>
        <begin position="3"/>
        <end position="96"/>
    </location>
</feature>
<dbReference type="PANTHER" id="PTHR10075">
    <property type="entry name" value="BASIGIN RELATED"/>
    <property type="match status" value="1"/>
</dbReference>
<keyword evidence="7" id="KW-0472">Membrane</keyword>
<dbReference type="Proteomes" id="UP000499080">
    <property type="component" value="Unassembled WGS sequence"/>
</dbReference>
<accession>A0A4Y2WWH7</accession>
<dbReference type="InterPro" id="IPR007110">
    <property type="entry name" value="Ig-like_dom"/>
</dbReference>
<evidence type="ECO:0000313" key="11">
    <source>
        <dbReference type="EMBL" id="GBO41156.1"/>
    </source>
</evidence>
<dbReference type="PROSITE" id="PS50835">
    <property type="entry name" value="IG_LIKE"/>
    <property type="match status" value="2"/>
</dbReference>
<comment type="subcellular location">
    <subcellularLocation>
        <location evidence="1">Membrane</location>
        <topology evidence="1">Single-pass membrane protein</topology>
    </subcellularLocation>
</comment>
<dbReference type="Pfam" id="PF07679">
    <property type="entry name" value="I-set"/>
    <property type="match status" value="1"/>
</dbReference>
<dbReference type="CDD" id="cd20956">
    <property type="entry name" value="IgI_4_Dscam"/>
    <property type="match status" value="1"/>
</dbReference>
<dbReference type="GO" id="GO:0005886">
    <property type="term" value="C:plasma membrane"/>
    <property type="evidence" value="ECO:0007669"/>
    <property type="project" value="TreeGrafter"/>
</dbReference>
<dbReference type="FunFam" id="2.60.40.10:FF:000017">
    <property type="entry name" value="Down syndrome cell adhesion molecule b"/>
    <property type="match status" value="1"/>
</dbReference>
<evidence type="ECO:0000256" key="7">
    <source>
        <dbReference type="ARBA" id="ARBA00023136"/>
    </source>
</evidence>
<reference evidence="11 12" key="1">
    <citation type="journal article" date="2019" name="Sci. Rep.">
        <title>Orb-weaving spider Araneus ventricosus genome elucidates the spidroin gene catalogue.</title>
        <authorList>
            <person name="Kono N."/>
            <person name="Nakamura H."/>
            <person name="Ohtoshi R."/>
            <person name="Moran D.A.P."/>
            <person name="Shinohara A."/>
            <person name="Yoshida Y."/>
            <person name="Fujiwara M."/>
            <person name="Mori M."/>
            <person name="Tomita M."/>
            <person name="Arakawa K."/>
        </authorList>
    </citation>
    <scope>NUCLEOTIDE SEQUENCE [LARGE SCALE GENOMIC DNA]</scope>
</reference>
<organism evidence="11 12">
    <name type="scientific">Araneus ventricosus</name>
    <name type="common">Orbweaver spider</name>
    <name type="synonym">Epeira ventricosa</name>
    <dbReference type="NCBI Taxonomy" id="182803"/>
    <lineage>
        <taxon>Eukaryota</taxon>
        <taxon>Metazoa</taxon>
        <taxon>Ecdysozoa</taxon>
        <taxon>Arthropoda</taxon>
        <taxon>Chelicerata</taxon>
        <taxon>Arachnida</taxon>
        <taxon>Araneae</taxon>
        <taxon>Araneomorphae</taxon>
        <taxon>Entelegynae</taxon>
        <taxon>Araneoidea</taxon>
        <taxon>Araneidae</taxon>
        <taxon>Araneus</taxon>
    </lineage>
</organism>
<evidence type="ECO:0000256" key="4">
    <source>
        <dbReference type="ARBA" id="ARBA00022737"/>
    </source>
</evidence>
<keyword evidence="2" id="KW-0812">Transmembrane</keyword>
<dbReference type="InterPro" id="IPR003599">
    <property type="entry name" value="Ig_sub"/>
</dbReference>
<evidence type="ECO:0000256" key="5">
    <source>
        <dbReference type="ARBA" id="ARBA00022889"/>
    </source>
</evidence>
<keyword evidence="8" id="KW-1015">Disulfide bond</keyword>
<proteinExistence type="predicted"/>
<dbReference type="InterPro" id="IPR003598">
    <property type="entry name" value="Ig_sub2"/>
</dbReference>
<dbReference type="SUPFAM" id="SSF48726">
    <property type="entry name" value="Immunoglobulin"/>
    <property type="match status" value="2"/>
</dbReference>
<dbReference type="GO" id="GO:0030424">
    <property type="term" value="C:axon"/>
    <property type="evidence" value="ECO:0007669"/>
    <property type="project" value="TreeGrafter"/>
</dbReference>
<dbReference type="GO" id="GO:0007411">
    <property type="term" value="P:axon guidance"/>
    <property type="evidence" value="ECO:0007669"/>
    <property type="project" value="TreeGrafter"/>
</dbReference>
<dbReference type="PANTHER" id="PTHR10075:SF100">
    <property type="entry name" value="FASCICLIN-2"/>
    <property type="match status" value="1"/>
</dbReference>
<feature type="non-terminal residue" evidence="11">
    <location>
        <position position="1"/>
    </location>
</feature>
<dbReference type="GO" id="GO:0098632">
    <property type="term" value="F:cell-cell adhesion mediator activity"/>
    <property type="evidence" value="ECO:0007669"/>
    <property type="project" value="TreeGrafter"/>
</dbReference>
<evidence type="ECO:0000313" key="12">
    <source>
        <dbReference type="Proteomes" id="UP000499080"/>
    </source>
</evidence>
<evidence type="ECO:0000256" key="9">
    <source>
        <dbReference type="ARBA" id="ARBA00023319"/>
    </source>
</evidence>
<evidence type="ECO:0000256" key="1">
    <source>
        <dbReference type="ARBA" id="ARBA00004167"/>
    </source>
</evidence>
<dbReference type="GO" id="GO:0007156">
    <property type="term" value="P:homophilic cell adhesion via plasma membrane adhesion molecules"/>
    <property type="evidence" value="ECO:0007669"/>
    <property type="project" value="TreeGrafter"/>
</dbReference>
<dbReference type="SMART" id="SM00408">
    <property type="entry name" value="IGc2"/>
    <property type="match status" value="1"/>
</dbReference>
<gene>
    <name evidence="11" type="primary">Dscam2_60</name>
    <name evidence="11" type="ORF">AVEN_40725_1</name>
</gene>
<dbReference type="EMBL" id="BGPR01066669">
    <property type="protein sequence ID" value="GBO41156.1"/>
    <property type="molecule type" value="Genomic_DNA"/>
</dbReference>
<dbReference type="SMART" id="SM00409">
    <property type="entry name" value="IG"/>
    <property type="match status" value="1"/>
</dbReference>